<dbReference type="InterPro" id="IPR029068">
    <property type="entry name" value="Glyas_Bleomycin-R_OHBP_Dase"/>
</dbReference>
<reference evidence="2" key="1">
    <citation type="submission" date="2016-10" db="EMBL/GenBank/DDBJ databases">
        <title>Sequence of Gallionella enrichment culture.</title>
        <authorList>
            <person name="Poehlein A."/>
            <person name="Muehling M."/>
            <person name="Daniel R."/>
        </authorList>
    </citation>
    <scope>NUCLEOTIDE SEQUENCE</scope>
</reference>
<dbReference type="InterPro" id="IPR028973">
    <property type="entry name" value="PhnB-like"/>
</dbReference>
<comment type="caution">
    <text evidence="2">The sequence shown here is derived from an EMBL/GenBank/DDBJ whole genome shotgun (WGS) entry which is preliminary data.</text>
</comment>
<feature type="domain" description="PhnB-like" evidence="1">
    <location>
        <begin position="2"/>
        <end position="71"/>
    </location>
</feature>
<dbReference type="PANTHER" id="PTHR33990:SF2">
    <property type="entry name" value="PHNB-LIKE DOMAIN-CONTAINING PROTEIN"/>
    <property type="match status" value="1"/>
</dbReference>
<dbReference type="AlphaFoldDB" id="A0A1J5PCV5"/>
<protein>
    <submittedName>
        <fullName evidence="2">3-demethylubiquinone-9 3-methyltransferase</fullName>
    </submittedName>
</protein>
<keyword evidence="2" id="KW-0830">Ubiquinone</keyword>
<sequence length="115" mass="12745">MLVVQFTLAGQEYMALNGGRRFEYTHAISFKIDCADQAEVDRLWDALSSDGGSVERCGWLRDRYGVYWQIVPTVLPELLGGPDRAGAERAMQAMLQMAKLDIAGLRKAYEGKSAA</sequence>
<dbReference type="PIRSF" id="PIRSF021700">
    <property type="entry name" value="3_dmu_93_MTrfase"/>
    <property type="match status" value="1"/>
</dbReference>
<dbReference type="InterPro" id="IPR009725">
    <property type="entry name" value="3_dmu_93_MTrfase"/>
</dbReference>
<organism evidence="2">
    <name type="scientific">mine drainage metagenome</name>
    <dbReference type="NCBI Taxonomy" id="410659"/>
    <lineage>
        <taxon>unclassified sequences</taxon>
        <taxon>metagenomes</taxon>
        <taxon>ecological metagenomes</taxon>
    </lineage>
</organism>
<proteinExistence type="predicted"/>
<dbReference type="GO" id="GO:0032259">
    <property type="term" value="P:methylation"/>
    <property type="evidence" value="ECO:0007669"/>
    <property type="project" value="UniProtKB-KW"/>
</dbReference>
<keyword evidence="2" id="KW-0489">Methyltransferase</keyword>
<dbReference type="Gene3D" id="3.10.180.10">
    <property type="entry name" value="2,3-Dihydroxybiphenyl 1,2-Dioxygenase, domain 1"/>
    <property type="match status" value="1"/>
</dbReference>
<name>A0A1J5PCV5_9ZZZZ</name>
<dbReference type="PANTHER" id="PTHR33990">
    <property type="entry name" value="PROTEIN YJDN-RELATED"/>
    <property type="match status" value="1"/>
</dbReference>
<gene>
    <name evidence="2" type="ORF">GALL_492330</name>
</gene>
<dbReference type="EMBL" id="MLJW01004876">
    <property type="protein sequence ID" value="OIQ69166.1"/>
    <property type="molecule type" value="Genomic_DNA"/>
</dbReference>
<keyword evidence="2" id="KW-0808">Transferase</keyword>
<dbReference type="GO" id="GO:0008168">
    <property type="term" value="F:methyltransferase activity"/>
    <property type="evidence" value="ECO:0007669"/>
    <property type="project" value="UniProtKB-KW"/>
</dbReference>
<dbReference type="SUPFAM" id="SSF54593">
    <property type="entry name" value="Glyoxalase/Bleomycin resistance protein/Dihydroxybiphenyl dioxygenase"/>
    <property type="match status" value="1"/>
</dbReference>
<evidence type="ECO:0000259" key="1">
    <source>
        <dbReference type="Pfam" id="PF06983"/>
    </source>
</evidence>
<evidence type="ECO:0000313" key="2">
    <source>
        <dbReference type="EMBL" id="OIQ69166.1"/>
    </source>
</evidence>
<accession>A0A1J5PCV5</accession>
<dbReference type="Pfam" id="PF06983">
    <property type="entry name" value="3-dmu-9_3-mt"/>
    <property type="match status" value="1"/>
</dbReference>